<comment type="caution">
    <text evidence="2">The sequence shown here is derived from an EMBL/GenBank/DDBJ whole genome shotgun (WGS) entry which is preliminary data.</text>
</comment>
<reference evidence="2 3" key="1">
    <citation type="journal article" date="2018" name="Sci. Rep.">
        <title>Genome sequence of the cauliflower mushroom Sparassis crispa (Hanabiratake) and its association with beneficial usage.</title>
        <authorList>
            <person name="Kiyama R."/>
            <person name="Furutani Y."/>
            <person name="Kawaguchi K."/>
            <person name="Nakanishi T."/>
        </authorList>
    </citation>
    <scope>NUCLEOTIDE SEQUENCE [LARGE SCALE GENOMIC DNA]</scope>
</reference>
<feature type="region of interest" description="Disordered" evidence="1">
    <location>
        <begin position="392"/>
        <end position="431"/>
    </location>
</feature>
<dbReference type="EMBL" id="BFAD01000004">
    <property type="protein sequence ID" value="GBE82310.1"/>
    <property type="molecule type" value="Genomic_DNA"/>
</dbReference>
<proteinExistence type="predicted"/>
<dbReference type="RefSeq" id="XP_027613223.1">
    <property type="nucleotide sequence ID" value="XM_027757422.1"/>
</dbReference>
<dbReference type="GeneID" id="38779227"/>
<evidence type="ECO:0000313" key="2">
    <source>
        <dbReference type="EMBL" id="GBE82310.1"/>
    </source>
</evidence>
<feature type="compositionally biased region" description="Basic and acidic residues" evidence="1">
    <location>
        <begin position="171"/>
        <end position="181"/>
    </location>
</feature>
<feature type="compositionally biased region" description="Polar residues" evidence="1">
    <location>
        <begin position="185"/>
        <end position="196"/>
    </location>
</feature>
<keyword evidence="3" id="KW-1185">Reference proteome</keyword>
<feature type="compositionally biased region" description="Low complexity" evidence="1">
    <location>
        <begin position="140"/>
        <end position="155"/>
    </location>
</feature>
<feature type="compositionally biased region" description="Polar residues" evidence="1">
    <location>
        <begin position="303"/>
        <end position="315"/>
    </location>
</feature>
<name>A0A401GJH7_9APHY</name>
<feature type="region of interest" description="Disordered" evidence="1">
    <location>
        <begin position="140"/>
        <end position="197"/>
    </location>
</feature>
<evidence type="ECO:0000256" key="1">
    <source>
        <dbReference type="SAM" id="MobiDB-lite"/>
    </source>
</evidence>
<protein>
    <submittedName>
        <fullName evidence="2">Uncharacterized protein</fullName>
    </submittedName>
</protein>
<feature type="region of interest" description="Disordered" evidence="1">
    <location>
        <begin position="293"/>
        <end position="337"/>
    </location>
</feature>
<accession>A0A401GJH7</accession>
<feature type="compositionally biased region" description="Low complexity" evidence="1">
    <location>
        <begin position="14"/>
        <end position="31"/>
    </location>
</feature>
<feature type="compositionally biased region" description="Basic and acidic residues" evidence="1">
    <location>
        <begin position="327"/>
        <end position="337"/>
    </location>
</feature>
<dbReference type="Proteomes" id="UP000287166">
    <property type="component" value="Unassembled WGS sequence"/>
</dbReference>
<gene>
    <name evidence="2" type="ORF">SCP_0406940</name>
</gene>
<dbReference type="InParanoid" id="A0A401GJH7"/>
<feature type="region of interest" description="Disordered" evidence="1">
    <location>
        <begin position="1"/>
        <end position="121"/>
    </location>
</feature>
<organism evidence="2 3">
    <name type="scientific">Sparassis crispa</name>
    <dbReference type="NCBI Taxonomy" id="139825"/>
    <lineage>
        <taxon>Eukaryota</taxon>
        <taxon>Fungi</taxon>
        <taxon>Dikarya</taxon>
        <taxon>Basidiomycota</taxon>
        <taxon>Agaricomycotina</taxon>
        <taxon>Agaricomycetes</taxon>
        <taxon>Polyporales</taxon>
        <taxon>Sparassidaceae</taxon>
        <taxon>Sparassis</taxon>
    </lineage>
</organism>
<sequence>MSRPSSRANSRAVGLPNSPSPRSRSGSLVSGQTGPVTVSRHRSTASECLPPTSFAAPMPPHRLPEHSLRHHRSAGSLPSHPAQSRSFDRRGNSRAYSPPPPLPLPKVGQAVVATGKGDNNGVSAISAALRKRSDASVSSWSSSSSVFSASSQQGSHPGYASSATSIEEVPPYERKGDDDGAAKSSVPTTPPNSVGSSLWKRVAAVTDTLTVNVSKAWAASLSPDAGEATPIGQESRLTRAMKAYHINKARSRSDLPEWLFEERDRGASVKLRITIPDAPVQMPRVGREAHIYVENRRERDFPPSSSQESEFTSPDSDARLPGTTLVDRSRTHSRDALNRLKELRMTKRNARVHFAEVDDEVIPASTISPPPAYSPLTFPPVPKTAAAPGYDPAPWIGRMPPRKAPTPPAGSIRGKQDRSRVGLPSAVKLKA</sequence>
<evidence type="ECO:0000313" key="3">
    <source>
        <dbReference type="Proteomes" id="UP000287166"/>
    </source>
</evidence>
<dbReference type="AlphaFoldDB" id="A0A401GJH7"/>
<dbReference type="OrthoDB" id="2683368at2759"/>